<evidence type="ECO:0000313" key="9">
    <source>
        <dbReference type="EMBL" id="ADL13216.1"/>
    </source>
</evidence>
<feature type="binding site" evidence="6">
    <location>
        <position position="325"/>
    </location>
    <ligand>
        <name>Mn(2+)</name>
        <dbReference type="ChEBI" id="CHEBI:29035"/>
        <label>1</label>
    </ligand>
</feature>
<evidence type="ECO:0000256" key="3">
    <source>
        <dbReference type="ARBA" id="ARBA00022723"/>
    </source>
</evidence>
<dbReference type="GO" id="GO:0005829">
    <property type="term" value="C:cytosol"/>
    <property type="evidence" value="ECO:0007669"/>
    <property type="project" value="TreeGrafter"/>
</dbReference>
<dbReference type="eggNOG" id="COG1015">
    <property type="taxonomic scope" value="Bacteria"/>
</dbReference>
<sequence>MEIDRVVLIVLDSVGIGALPDAADFGDEGANTLVHVAEAVGDIELPNLEELGLGNITEISGIAQTDNPAGVFGRMKEASQGKDTITGHWELAGLVSSEPFPTYSEGFPAEVIEEFEEQIGREVLGNKPASGTVIIEELGAEHLETGKPIVYTSADSVFQIAAHEEVIPVEELYEICRTARKILTGPHAVGRVIARPFVGELGSFERTERREDFSLQPPEETLLDSVSQAGKSVMAVGKIEDIFSERGITDSIHSTNNQEAVQDICKFLTRDKEGLIFANLIDFDQEYGHRNDPQGYAQALEKFDASLPEIIELLTEKDILIITADHGCDPIYEGTDHTREYVPLLVSGERIKRDVNLGTRDTFADLAATIADLLEVTKPPAGTSFKEKLFR</sequence>
<keyword evidence="3 6" id="KW-0479">Metal-binding</keyword>
<comment type="catalytic activity">
    <reaction evidence="6">
        <text>alpha-D-ribose 1-phosphate = D-ribose 5-phosphate</text>
        <dbReference type="Rhea" id="RHEA:18793"/>
        <dbReference type="ChEBI" id="CHEBI:57720"/>
        <dbReference type="ChEBI" id="CHEBI:78346"/>
        <dbReference type="EC" id="5.4.2.7"/>
    </reaction>
</comment>
<dbReference type="EC" id="5.4.2.7" evidence="6 7"/>
<dbReference type="STRING" id="574087.Acear_1711"/>
<dbReference type="RefSeq" id="WP_013278661.1">
    <property type="nucleotide sequence ID" value="NC_014378.1"/>
</dbReference>
<comment type="pathway">
    <text evidence="6">Carbohydrate degradation; 2-deoxy-D-ribose 1-phosphate degradation; D-glyceraldehyde 3-phosphate and acetaldehyde from 2-deoxy-alpha-D-ribose 1-phosphate: step 1/2.</text>
</comment>
<keyword evidence="5 6" id="KW-0413">Isomerase</keyword>
<dbReference type="GO" id="GO:0009117">
    <property type="term" value="P:nucleotide metabolic process"/>
    <property type="evidence" value="ECO:0007669"/>
    <property type="project" value="UniProtKB-UniRule"/>
</dbReference>
<dbReference type="AlphaFoldDB" id="D9QRS5"/>
<comment type="function">
    <text evidence="6">Isomerase that catalyzes the conversion of deoxy-ribose 1-phosphate (dRib-1-P) and ribose 1-phosphate (Rib-1-P) to deoxy-ribose 5-phosphate (dRib-5-P) and ribose 5-phosphate (Rib-5-P), respectively.</text>
</comment>
<dbReference type="NCBIfam" id="TIGR01696">
    <property type="entry name" value="deoB"/>
    <property type="match status" value="1"/>
</dbReference>
<dbReference type="GO" id="GO:0008973">
    <property type="term" value="F:phosphopentomutase activity"/>
    <property type="evidence" value="ECO:0007669"/>
    <property type="project" value="UniProtKB-UniRule"/>
</dbReference>
<dbReference type="GO" id="GO:0000287">
    <property type="term" value="F:magnesium ion binding"/>
    <property type="evidence" value="ECO:0007669"/>
    <property type="project" value="UniProtKB-UniRule"/>
</dbReference>
<dbReference type="EMBL" id="CP002105">
    <property type="protein sequence ID" value="ADL13216.1"/>
    <property type="molecule type" value="Genomic_DNA"/>
</dbReference>
<gene>
    <name evidence="6" type="primary">deoB</name>
    <name evidence="9" type="ordered locus">Acear_1711</name>
</gene>
<evidence type="ECO:0000256" key="2">
    <source>
        <dbReference type="ARBA" id="ARBA00022490"/>
    </source>
</evidence>
<feature type="binding site" evidence="6">
    <location>
        <position position="284"/>
    </location>
    <ligand>
        <name>Mn(2+)</name>
        <dbReference type="ChEBI" id="CHEBI:29035"/>
        <label>2</label>
    </ligand>
</feature>
<evidence type="ECO:0000256" key="4">
    <source>
        <dbReference type="ARBA" id="ARBA00023211"/>
    </source>
</evidence>
<dbReference type="GO" id="GO:0006015">
    <property type="term" value="P:5-phosphoribose 1-diphosphate biosynthetic process"/>
    <property type="evidence" value="ECO:0007669"/>
    <property type="project" value="UniProtKB-UniPathway"/>
</dbReference>
<dbReference type="CDD" id="cd16009">
    <property type="entry name" value="PPM"/>
    <property type="match status" value="1"/>
</dbReference>
<dbReference type="PIRSF" id="PIRSF001491">
    <property type="entry name" value="Ppentomutase"/>
    <property type="match status" value="1"/>
</dbReference>
<evidence type="ECO:0000256" key="1">
    <source>
        <dbReference type="ARBA" id="ARBA00010373"/>
    </source>
</evidence>
<dbReference type="OrthoDB" id="9769930at2"/>
<dbReference type="Proteomes" id="UP000001661">
    <property type="component" value="Chromosome"/>
</dbReference>
<comment type="subcellular location">
    <subcellularLocation>
        <location evidence="6">Cytoplasm</location>
    </subcellularLocation>
</comment>
<dbReference type="Gene3D" id="3.40.720.10">
    <property type="entry name" value="Alkaline Phosphatase, subunit A"/>
    <property type="match status" value="1"/>
</dbReference>
<feature type="binding site" evidence="6">
    <location>
        <position position="337"/>
    </location>
    <ligand>
        <name>Mn(2+)</name>
        <dbReference type="ChEBI" id="CHEBI:29035"/>
        <label>2</label>
    </ligand>
</feature>
<dbReference type="UniPathway" id="UPA00087">
    <property type="reaction ID" value="UER00173"/>
</dbReference>
<dbReference type="GO" id="GO:0043094">
    <property type="term" value="P:metabolic compound salvage"/>
    <property type="evidence" value="ECO:0007669"/>
    <property type="project" value="UniProtKB-UniRule"/>
</dbReference>
<feature type="domain" description="Metalloenzyme" evidence="8">
    <location>
        <begin position="5"/>
        <end position="376"/>
    </location>
</feature>
<dbReference type="NCBIfam" id="NF003766">
    <property type="entry name" value="PRK05362.1"/>
    <property type="match status" value="1"/>
</dbReference>
<organism evidence="9 10">
    <name type="scientific">Acetohalobium arabaticum (strain ATCC 49924 / DSM 5501 / Z-7288)</name>
    <dbReference type="NCBI Taxonomy" id="574087"/>
    <lineage>
        <taxon>Bacteria</taxon>
        <taxon>Bacillati</taxon>
        <taxon>Bacillota</taxon>
        <taxon>Clostridia</taxon>
        <taxon>Halanaerobiales</taxon>
        <taxon>Halobacteroidaceae</taxon>
        <taxon>Acetohalobium</taxon>
    </lineage>
</organism>
<keyword evidence="10" id="KW-1185">Reference proteome</keyword>
<comment type="cofactor">
    <cofactor evidence="6">
        <name>Mn(2+)</name>
        <dbReference type="ChEBI" id="CHEBI:29035"/>
    </cofactor>
    <text evidence="6">Binds 2 manganese ions.</text>
</comment>
<feature type="binding site" evidence="6">
    <location>
        <position position="326"/>
    </location>
    <ligand>
        <name>Mn(2+)</name>
        <dbReference type="ChEBI" id="CHEBI:29035"/>
        <label>1</label>
    </ligand>
</feature>
<reference evidence="9 10" key="1">
    <citation type="journal article" date="2010" name="Stand. Genomic Sci.">
        <title>Complete genome sequence of Acetohalobium arabaticum type strain (Z-7288).</title>
        <authorList>
            <person name="Sikorski J."/>
            <person name="Lapidus A."/>
            <person name="Chertkov O."/>
            <person name="Lucas S."/>
            <person name="Copeland A."/>
            <person name="Glavina Del Rio T."/>
            <person name="Nolan M."/>
            <person name="Tice H."/>
            <person name="Cheng J.F."/>
            <person name="Han C."/>
            <person name="Brambilla E."/>
            <person name="Pitluck S."/>
            <person name="Liolios K."/>
            <person name="Ivanova N."/>
            <person name="Mavromatis K."/>
            <person name="Mikhailova N."/>
            <person name="Pati A."/>
            <person name="Bruce D."/>
            <person name="Detter C."/>
            <person name="Tapia R."/>
            <person name="Goodwin L."/>
            <person name="Chen A."/>
            <person name="Palaniappan K."/>
            <person name="Land M."/>
            <person name="Hauser L."/>
            <person name="Chang Y.J."/>
            <person name="Jeffries C.D."/>
            <person name="Rohde M."/>
            <person name="Goker M."/>
            <person name="Spring S."/>
            <person name="Woyke T."/>
            <person name="Bristow J."/>
            <person name="Eisen J.A."/>
            <person name="Markowitz V."/>
            <person name="Hugenholtz P."/>
            <person name="Kyrpides N.C."/>
            <person name="Klenk H.P."/>
        </authorList>
    </citation>
    <scope>NUCLEOTIDE SEQUENCE [LARGE SCALE GENOMIC DNA]</scope>
    <source>
        <strain evidence="10">ATCC 49924 / DSM 5501 / Z-7288</strain>
    </source>
</reference>
<dbReference type="PANTHER" id="PTHR21110:SF0">
    <property type="entry name" value="PHOSPHOPENTOMUTASE"/>
    <property type="match status" value="1"/>
</dbReference>
<comment type="catalytic activity">
    <reaction evidence="6">
        <text>2-deoxy-alpha-D-ribose 1-phosphate = 2-deoxy-D-ribose 5-phosphate</text>
        <dbReference type="Rhea" id="RHEA:27658"/>
        <dbReference type="ChEBI" id="CHEBI:57259"/>
        <dbReference type="ChEBI" id="CHEBI:62877"/>
        <dbReference type="EC" id="5.4.2.7"/>
    </reaction>
</comment>
<feature type="binding site" evidence="6">
    <location>
        <position position="289"/>
    </location>
    <ligand>
        <name>Mn(2+)</name>
        <dbReference type="ChEBI" id="CHEBI:29035"/>
        <label>2</label>
    </ligand>
</feature>
<accession>D9QRS5</accession>
<proteinExistence type="inferred from homology"/>
<dbReference type="Gene3D" id="3.30.70.1250">
    <property type="entry name" value="Phosphopentomutase"/>
    <property type="match status" value="1"/>
</dbReference>
<evidence type="ECO:0000259" key="8">
    <source>
        <dbReference type="Pfam" id="PF01676"/>
    </source>
</evidence>
<dbReference type="HOGENOM" id="CLU_053861_0_0_9"/>
<evidence type="ECO:0000256" key="7">
    <source>
        <dbReference type="NCBIfam" id="TIGR01696"/>
    </source>
</evidence>
<dbReference type="InterPro" id="IPR010045">
    <property type="entry name" value="DeoB"/>
</dbReference>
<evidence type="ECO:0000256" key="6">
    <source>
        <dbReference type="HAMAP-Rule" id="MF_00740"/>
    </source>
</evidence>
<dbReference type="PANTHER" id="PTHR21110">
    <property type="entry name" value="PHOSPHOPENTOMUTASE"/>
    <property type="match status" value="1"/>
</dbReference>
<evidence type="ECO:0000313" key="10">
    <source>
        <dbReference type="Proteomes" id="UP000001661"/>
    </source>
</evidence>
<dbReference type="InterPro" id="IPR006124">
    <property type="entry name" value="Metalloenzyme"/>
</dbReference>
<comment type="similarity">
    <text evidence="1 6">Belongs to the phosphopentomutase family.</text>
</comment>
<dbReference type="InterPro" id="IPR024052">
    <property type="entry name" value="Phosphopentomutase_DeoB_cap_sf"/>
</dbReference>
<dbReference type="SUPFAM" id="SSF143856">
    <property type="entry name" value="DeoB insert domain-like"/>
    <property type="match status" value="1"/>
</dbReference>
<keyword evidence="4 6" id="KW-0464">Manganese</keyword>
<dbReference type="GO" id="GO:0006018">
    <property type="term" value="P:2-deoxyribose 1-phosphate catabolic process"/>
    <property type="evidence" value="ECO:0007669"/>
    <property type="project" value="UniProtKB-UniRule"/>
</dbReference>
<dbReference type="FunFam" id="3.30.70.1250:FF:000001">
    <property type="entry name" value="Phosphopentomutase"/>
    <property type="match status" value="1"/>
</dbReference>
<dbReference type="Pfam" id="PF01676">
    <property type="entry name" value="Metalloenzyme"/>
    <property type="match status" value="1"/>
</dbReference>
<feature type="binding site" evidence="6">
    <location>
        <position position="12"/>
    </location>
    <ligand>
        <name>Mn(2+)</name>
        <dbReference type="ChEBI" id="CHEBI:29035"/>
        <label>1</label>
    </ligand>
</feature>
<protein>
    <recommendedName>
        <fullName evidence="6 7">Phosphopentomutase</fullName>
        <ecNumber evidence="6 7">5.4.2.7</ecNumber>
    </recommendedName>
    <alternativeName>
        <fullName evidence="6">Phosphodeoxyribomutase</fullName>
    </alternativeName>
</protein>
<name>D9QRS5_ACEAZ</name>
<dbReference type="GO" id="GO:0030145">
    <property type="term" value="F:manganese ion binding"/>
    <property type="evidence" value="ECO:0007669"/>
    <property type="project" value="UniProtKB-UniRule"/>
</dbReference>
<keyword evidence="2 6" id="KW-0963">Cytoplasm</keyword>
<dbReference type="KEGG" id="aar:Acear_1711"/>
<evidence type="ECO:0000256" key="5">
    <source>
        <dbReference type="ARBA" id="ARBA00023235"/>
    </source>
</evidence>
<dbReference type="InterPro" id="IPR017850">
    <property type="entry name" value="Alkaline_phosphatase_core_sf"/>
</dbReference>
<dbReference type="SUPFAM" id="SSF53649">
    <property type="entry name" value="Alkaline phosphatase-like"/>
    <property type="match status" value="1"/>
</dbReference>
<dbReference type="HAMAP" id="MF_00740">
    <property type="entry name" value="Phosphopentomut"/>
    <property type="match status" value="1"/>
</dbReference>